<accession>A0A4R6QRX0</accession>
<evidence type="ECO:0000313" key="4">
    <source>
        <dbReference type="Proteomes" id="UP000295361"/>
    </source>
</evidence>
<evidence type="ECO:0000259" key="2">
    <source>
        <dbReference type="Pfam" id="PF08269"/>
    </source>
</evidence>
<feature type="domain" description="Double Cache" evidence="2">
    <location>
        <begin position="69"/>
        <end position="164"/>
    </location>
</feature>
<keyword evidence="1" id="KW-0732">Signal</keyword>
<feature type="chain" id="PRO_5020493484" evidence="1">
    <location>
        <begin position="24"/>
        <end position="164"/>
    </location>
</feature>
<keyword evidence="4" id="KW-1185">Reference proteome</keyword>
<gene>
    <name evidence="3" type="ORF">DES47_101417</name>
</gene>
<dbReference type="Gene3D" id="3.30.450.20">
    <property type="entry name" value="PAS domain"/>
    <property type="match status" value="1"/>
</dbReference>
<sequence length="164" mass="18292">MIRFTLLLIACTHALLALPAARAQAVARSDEALALALLAKARQHLSTHGLDKSVVEFNRLDSPFNSKSSINPHGDLYLYSVAPDGFQVIHGKNPKIRGKVMLEMRDADGFYLIREFVRVCFDTKAGKGWVAYKWPNPVTQHIEPKRGYVERVSPDLCLGTGIYQ</sequence>
<evidence type="ECO:0000313" key="3">
    <source>
        <dbReference type="EMBL" id="TDP74360.1"/>
    </source>
</evidence>
<organism evidence="3 4">
    <name type="scientific">Roseateles toxinivorans</name>
    <dbReference type="NCBI Taxonomy" id="270368"/>
    <lineage>
        <taxon>Bacteria</taxon>
        <taxon>Pseudomonadati</taxon>
        <taxon>Pseudomonadota</taxon>
        <taxon>Betaproteobacteria</taxon>
        <taxon>Burkholderiales</taxon>
        <taxon>Sphaerotilaceae</taxon>
        <taxon>Roseateles</taxon>
    </lineage>
</organism>
<dbReference type="EMBL" id="SNXS01000001">
    <property type="protein sequence ID" value="TDP74360.1"/>
    <property type="molecule type" value="Genomic_DNA"/>
</dbReference>
<comment type="caution">
    <text evidence="3">The sequence shown here is derived from an EMBL/GenBank/DDBJ whole genome shotgun (WGS) entry which is preliminary data.</text>
</comment>
<dbReference type="AlphaFoldDB" id="A0A4R6QRX0"/>
<dbReference type="InParanoid" id="A0A4R6QRX0"/>
<protein>
    <submittedName>
        <fullName evidence="3">Cache domain-containing protein</fullName>
    </submittedName>
</protein>
<dbReference type="OrthoDB" id="9178561at2"/>
<evidence type="ECO:0000256" key="1">
    <source>
        <dbReference type="SAM" id="SignalP"/>
    </source>
</evidence>
<dbReference type="InterPro" id="IPR004010">
    <property type="entry name" value="Double_Cache_2"/>
</dbReference>
<dbReference type="RefSeq" id="WP_133698995.1">
    <property type="nucleotide sequence ID" value="NZ_SNXS01000001.1"/>
</dbReference>
<name>A0A4R6QRX0_9BURK</name>
<feature type="signal peptide" evidence="1">
    <location>
        <begin position="1"/>
        <end position="23"/>
    </location>
</feature>
<dbReference type="Pfam" id="PF08269">
    <property type="entry name" value="dCache_2"/>
    <property type="match status" value="1"/>
</dbReference>
<reference evidence="3 4" key="1">
    <citation type="submission" date="2019-03" db="EMBL/GenBank/DDBJ databases">
        <title>Genomic Encyclopedia of Type Strains, Phase IV (KMG-IV): sequencing the most valuable type-strain genomes for metagenomic binning, comparative biology and taxonomic classification.</title>
        <authorList>
            <person name="Goeker M."/>
        </authorList>
    </citation>
    <scope>NUCLEOTIDE SEQUENCE [LARGE SCALE GENOMIC DNA]</scope>
    <source>
        <strain evidence="3 4">DSM 16998</strain>
    </source>
</reference>
<proteinExistence type="predicted"/>
<dbReference type="Proteomes" id="UP000295361">
    <property type="component" value="Unassembled WGS sequence"/>
</dbReference>